<feature type="signal peptide" evidence="11">
    <location>
        <begin position="1"/>
        <end position="20"/>
    </location>
</feature>
<keyword evidence="5" id="KW-0677">Repeat</keyword>
<feature type="active site" description="Charge relay system" evidence="9">
    <location>
        <position position="104"/>
    </location>
</feature>
<dbReference type="InterPro" id="IPR036034">
    <property type="entry name" value="PDZ_sf"/>
</dbReference>
<evidence type="ECO:0000259" key="12">
    <source>
        <dbReference type="PROSITE" id="PS50106"/>
    </source>
</evidence>
<dbReference type="PRINTS" id="PR00834">
    <property type="entry name" value="PROTEASES2C"/>
</dbReference>
<dbReference type="SUPFAM" id="SSF50156">
    <property type="entry name" value="PDZ domain-like"/>
    <property type="match status" value="2"/>
</dbReference>
<dbReference type="InterPro" id="IPR001940">
    <property type="entry name" value="Peptidase_S1C"/>
</dbReference>
<dbReference type="EMBL" id="BOPV01000001">
    <property type="protein sequence ID" value="GIL37792.1"/>
    <property type="molecule type" value="Genomic_DNA"/>
</dbReference>
<feature type="chain" id="PRO_5039145700" evidence="11">
    <location>
        <begin position="21"/>
        <end position="456"/>
    </location>
</feature>
<dbReference type="RefSeq" id="WP_420240670.1">
    <property type="nucleotide sequence ID" value="NZ_BOPV01000001.1"/>
</dbReference>
<evidence type="ECO:0000256" key="3">
    <source>
        <dbReference type="ARBA" id="ARBA00022670"/>
    </source>
</evidence>
<keyword evidence="8" id="KW-0720">Serine protease</keyword>
<evidence type="ECO:0000256" key="6">
    <source>
        <dbReference type="ARBA" id="ARBA00022764"/>
    </source>
</evidence>
<evidence type="ECO:0000313" key="14">
    <source>
        <dbReference type="Proteomes" id="UP000681075"/>
    </source>
</evidence>
<comment type="caution">
    <text evidence="13">The sequence shown here is derived from an EMBL/GenBank/DDBJ whole genome shotgun (WGS) entry which is preliminary data.</text>
</comment>
<dbReference type="Proteomes" id="UP000681075">
    <property type="component" value="Unassembled WGS sequence"/>
</dbReference>
<dbReference type="PANTHER" id="PTHR22939:SF129">
    <property type="entry name" value="SERINE PROTEASE HTRA2, MITOCHONDRIAL"/>
    <property type="match status" value="1"/>
</dbReference>
<keyword evidence="4 11" id="KW-0732">Signal</keyword>
<feature type="binding site" evidence="10">
    <location>
        <position position="134"/>
    </location>
    <ligand>
        <name>substrate</name>
    </ligand>
</feature>
<sequence>MIRAVTFMLAALAFVVPAAAQQREMPQSRQQIELSFAPLVKQAAPAVVNVFAEKRPQQVNSPLLNDPVLRRFFGDQLQRRARPSMSLGSGVIVRADGYVITNAHVIRDADDINVVLNDKREFTAKLVLRDDRMDLALLKLEASGLPVLQLKDSDQVETGDMVLAIGNPFGVGQTVTSGIVSAAARSAAGIGDFGFFIQTDAAINPGNSGGALLGMDGKLVGINTAIFSQSGGSIGIGFAIPANIVKTVIEAGEKGEKQVVRPFLGVTAQPVTNEIAQSLNLPRPGGLLVDNVTAGGAAADAGLKRGDVITQINGKDVSDPGELRYRVTLIPVGGKGRMTVVRGGKTEELTFVAKPEALPQDEQLVKQGPLAGVTVATLTPGLADQHGQRVREGVLVLDVAEGSPADQMGLQKDDVILRANNVPVNSTKALAAALQKARGVALTVQRGDQVFQTVVR</sequence>
<dbReference type="Gene3D" id="2.30.42.10">
    <property type="match status" value="2"/>
</dbReference>
<keyword evidence="6" id="KW-0574">Periplasm</keyword>
<dbReference type="PANTHER" id="PTHR22939">
    <property type="entry name" value="SERINE PROTEASE FAMILY S1C HTRA-RELATED"/>
    <property type="match status" value="1"/>
</dbReference>
<name>A0A8S8X7N0_9PROT</name>
<dbReference type="SMART" id="SM00228">
    <property type="entry name" value="PDZ"/>
    <property type="match status" value="2"/>
</dbReference>
<reference evidence="13" key="1">
    <citation type="submission" date="2021-02" db="EMBL/GenBank/DDBJ databases">
        <title>Genome sequence of Rhodospirillales sp. strain TMPK1 isolated from soil.</title>
        <authorList>
            <person name="Nakai R."/>
            <person name="Kusada H."/>
            <person name="Tamaki H."/>
        </authorList>
    </citation>
    <scope>NUCLEOTIDE SEQUENCE</scope>
    <source>
        <strain evidence="13">TMPK1</strain>
    </source>
</reference>
<evidence type="ECO:0000256" key="5">
    <source>
        <dbReference type="ARBA" id="ARBA00022737"/>
    </source>
</evidence>
<proteinExistence type="inferred from homology"/>
<dbReference type="SUPFAM" id="SSF50494">
    <property type="entry name" value="Trypsin-like serine proteases"/>
    <property type="match status" value="1"/>
</dbReference>
<evidence type="ECO:0000313" key="13">
    <source>
        <dbReference type="EMBL" id="GIL37792.1"/>
    </source>
</evidence>
<feature type="binding site" evidence="10">
    <location>
        <position position="104"/>
    </location>
    <ligand>
        <name>substrate</name>
    </ligand>
</feature>
<evidence type="ECO:0000256" key="1">
    <source>
        <dbReference type="ARBA" id="ARBA00004418"/>
    </source>
</evidence>
<dbReference type="Pfam" id="PF13180">
    <property type="entry name" value="PDZ_2"/>
    <property type="match status" value="1"/>
</dbReference>
<dbReference type="InterPro" id="IPR041489">
    <property type="entry name" value="PDZ_6"/>
</dbReference>
<dbReference type="InterPro" id="IPR001478">
    <property type="entry name" value="PDZ"/>
</dbReference>
<dbReference type="NCBIfam" id="TIGR02037">
    <property type="entry name" value="degP_htrA_DO"/>
    <property type="match status" value="1"/>
</dbReference>
<dbReference type="PROSITE" id="PS50106">
    <property type="entry name" value="PDZ"/>
    <property type="match status" value="2"/>
</dbReference>
<dbReference type="Pfam" id="PF13365">
    <property type="entry name" value="Trypsin_2"/>
    <property type="match status" value="1"/>
</dbReference>
<dbReference type="GO" id="GO:0004252">
    <property type="term" value="F:serine-type endopeptidase activity"/>
    <property type="evidence" value="ECO:0007669"/>
    <property type="project" value="InterPro"/>
</dbReference>
<feature type="domain" description="PDZ" evidence="12">
    <location>
        <begin position="246"/>
        <end position="319"/>
    </location>
</feature>
<dbReference type="Gene3D" id="2.40.10.120">
    <property type="match status" value="1"/>
</dbReference>
<dbReference type="InterPro" id="IPR009003">
    <property type="entry name" value="Peptidase_S1_PA"/>
</dbReference>
<evidence type="ECO:0000256" key="11">
    <source>
        <dbReference type="SAM" id="SignalP"/>
    </source>
</evidence>
<keyword evidence="7" id="KW-0378">Hydrolase</keyword>
<accession>A0A8S8X7N0</accession>
<evidence type="ECO:0000256" key="10">
    <source>
        <dbReference type="PIRSR" id="PIRSR611782-2"/>
    </source>
</evidence>
<protein>
    <submittedName>
        <fullName evidence="13">Serine protease</fullName>
    </submittedName>
</protein>
<evidence type="ECO:0000256" key="2">
    <source>
        <dbReference type="ARBA" id="ARBA00010541"/>
    </source>
</evidence>
<comment type="similarity">
    <text evidence="2">Belongs to the peptidase S1C family.</text>
</comment>
<evidence type="ECO:0000256" key="7">
    <source>
        <dbReference type="ARBA" id="ARBA00022801"/>
    </source>
</evidence>
<feature type="binding site" evidence="10">
    <location>
        <begin position="206"/>
        <end position="208"/>
    </location>
    <ligand>
        <name>substrate</name>
    </ligand>
</feature>
<feature type="binding site" evidence="10">
    <location>
        <position position="53"/>
    </location>
    <ligand>
        <name>substrate</name>
    </ligand>
</feature>
<feature type="active site" description="Charge relay system" evidence="9">
    <location>
        <position position="134"/>
    </location>
</feature>
<feature type="domain" description="PDZ" evidence="12">
    <location>
        <begin position="366"/>
        <end position="448"/>
    </location>
</feature>
<feature type="active site" description="Charge relay system" evidence="9">
    <location>
        <position position="208"/>
    </location>
</feature>
<evidence type="ECO:0000256" key="9">
    <source>
        <dbReference type="PIRSR" id="PIRSR611782-1"/>
    </source>
</evidence>
<dbReference type="Pfam" id="PF17820">
    <property type="entry name" value="PDZ_6"/>
    <property type="match status" value="1"/>
</dbReference>
<dbReference type="GO" id="GO:0042597">
    <property type="term" value="C:periplasmic space"/>
    <property type="evidence" value="ECO:0007669"/>
    <property type="project" value="UniProtKB-SubCell"/>
</dbReference>
<keyword evidence="14" id="KW-1185">Reference proteome</keyword>
<comment type="subcellular location">
    <subcellularLocation>
        <location evidence="1">Periplasm</location>
    </subcellularLocation>
</comment>
<keyword evidence="3 13" id="KW-0645">Protease</keyword>
<evidence type="ECO:0000256" key="4">
    <source>
        <dbReference type="ARBA" id="ARBA00022729"/>
    </source>
</evidence>
<evidence type="ECO:0000256" key="8">
    <source>
        <dbReference type="ARBA" id="ARBA00022825"/>
    </source>
</evidence>
<dbReference type="InterPro" id="IPR011782">
    <property type="entry name" value="Pept_S1C_Do"/>
</dbReference>
<gene>
    <name evidence="13" type="ORF">TMPK1_00290</name>
</gene>
<dbReference type="GO" id="GO:0006508">
    <property type="term" value="P:proteolysis"/>
    <property type="evidence" value="ECO:0007669"/>
    <property type="project" value="UniProtKB-KW"/>
</dbReference>
<organism evidence="13 14">
    <name type="scientific">Roseiterribacter gracilis</name>
    <dbReference type="NCBI Taxonomy" id="2812848"/>
    <lineage>
        <taxon>Bacteria</taxon>
        <taxon>Pseudomonadati</taxon>
        <taxon>Pseudomonadota</taxon>
        <taxon>Alphaproteobacteria</taxon>
        <taxon>Rhodospirillales</taxon>
        <taxon>Roseiterribacteraceae</taxon>
        <taxon>Roseiterribacter</taxon>
    </lineage>
</organism>
<dbReference type="AlphaFoldDB" id="A0A8S8X7N0"/>